<dbReference type="Proteomes" id="UP000503447">
    <property type="component" value="Chromosome"/>
</dbReference>
<dbReference type="KEGG" id="ftj:FTUN_5785"/>
<dbReference type="PANTHER" id="PTHR42748:SF3">
    <property type="entry name" value="BLL4366 PROTEIN"/>
    <property type="match status" value="1"/>
</dbReference>
<reference evidence="4" key="1">
    <citation type="submission" date="2020-05" db="EMBL/GenBank/DDBJ databases">
        <title>Frigoriglobus tundricola gen. nov., sp. nov., a psychrotolerant cellulolytic planctomycete of the family Gemmataceae with two divergent copies of 16S rRNA gene.</title>
        <authorList>
            <person name="Kulichevskaya I.S."/>
            <person name="Ivanova A.A."/>
            <person name="Naumoff D.G."/>
            <person name="Beletsky A.V."/>
            <person name="Rijpstra W.I.C."/>
            <person name="Sinninghe Damste J.S."/>
            <person name="Mardanov A.V."/>
            <person name="Ravin N.V."/>
            <person name="Dedysh S.N."/>
        </authorList>
    </citation>
    <scope>NUCLEOTIDE SEQUENCE [LARGE SCALE GENOMIC DNA]</scope>
    <source>
        <strain evidence="4">PL17</strain>
    </source>
</reference>
<organism evidence="3 4">
    <name type="scientific">Frigoriglobus tundricola</name>
    <dbReference type="NCBI Taxonomy" id="2774151"/>
    <lineage>
        <taxon>Bacteria</taxon>
        <taxon>Pseudomonadati</taxon>
        <taxon>Planctomycetota</taxon>
        <taxon>Planctomycetia</taxon>
        <taxon>Gemmatales</taxon>
        <taxon>Gemmataceae</taxon>
        <taxon>Frigoriglobus</taxon>
    </lineage>
</organism>
<evidence type="ECO:0000256" key="1">
    <source>
        <dbReference type="ARBA" id="ARBA00022857"/>
    </source>
</evidence>
<dbReference type="InterPro" id="IPR036291">
    <property type="entry name" value="NAD(P)-bd_dom_sf"/>
</dbReference>
<accession>A0A6M5YXJ3</accession>
<dbReference type="EMBL" id="CP053452">
    <property type="protein sequence ID" value="QJW98204.1"/>
    <property type="molecule type" value="Genomic_DNA"/>
</dbReference>
<dbReference type="Gene3D" id="3.40.50.720">
    <property type="entry name" value="NAD(P)-binding Rossmann-like Domain"/>
    <property type="match status" value="1"/>
</dbReference>
<dbReference type="PANTHER" id="PTHR42748">
    <property type="entry name" value="NITROGEN METABOLITE REPRESSION PROTEIN NMRA FAMILY MEMBER"/>
    <property type="match status" value="1"/>
</dbReference>
<dbReference type="InterPro" id="IPR016040">
    <property type="entry name" value="NAD(P)-bd_dom"/>
</dbReference>
<keyword evidence="4" id="KW-1185">Reference proteome</keyword>
<sequence length="251" mass="26150">MKIIVIGGSGLIGKKLVPLLRQQGHEAVPASPSTGVNALTGEGLAAALTGSDVVVDVSNSPSWDDAAVMEFFDKTTRNLLAAEEAAGVKYHVALSVVGADRMTGSGYMRAKVNQENLIKDGRVPYSIVRATQFFEFLGWIAGEKGDGDTVRLPSAPMQPLAADDVAAALADISIGAPLNATIELAGPEKMPIADFVGRFLAAKGDTRKVVADPKALYSGVMLDDRGIAPGADPRLATTKFTDWAARAGLTS</sequence>
<dbReference type="InterPro" id="IPR051164">
    <property type="entry name" value="NmrA-like_oxidored"/>
</dbReference>
<dbReference type="RefSeq" id="WP_171473435.1">
    <property type="nucleotide sequence ID" value="NZ_CP053452.2"/>
</dbReference>
<dbReference type="SUPFAM" id="SSF51735">
    <property type="entry name" value="NAD(P)-binding Rossmann-fold domains"/>
    <property type="match status" value="1"/>
</dbReference>
<keyword evidence="1" id="KW-0521">NADP</keyword>
<proteinExistence type="predicted"/>
<feature type="domain" description="NAD(P)-binding" evidence="2">
    <location>
        <begin position="7"/>
        <end position="135"/>
    </location>
</feature>
<gene>
    <name evidence="3" type="ORF">FTUN_5785</name>
</gene>
<dbReference type="AlphaFoldDB" id="A0A6M5YXJ3"/>
<evidence type="ECO:0000313" key="4">
    <source>
        <dbReference type="Proteomes" id="UP000503447"/>
    </source>
</evidence>
<name>A0A6M5YXJ3_9BACT</name>
<evidence type="ECO:0000313" key="3">
    <source>
        <dbReference type="EMBL" id="QJW98204.1"/>
    </source>
</evidence>
<protein>
    <submittedName>
        <fullName evidence="3">Putative secreted protein</fullName>
    </submittedName>
</protein>
<dbReference type="Pfam" id="PF13460">
    <property type="entry name" value="NAD_binding_10"/>
    <property type="match status" value="1"/>
</dbReference>
<evidence type="ECO:0000259" key="2">
    <source>
        <dbReference type="Pfam" id="PF13460"/>
    </source>
</evidence>